<comment type="caution">
    <text evidence="2">The sequence shown here is derived from an EMBL/GenBank/DDBJ whole genome shotgun (WGS) entry which is preliminary data.</text>
</comment>
<feature type="transmembrane region" description="Helical" evidence="1">
    <location>
        <begin position="49"/>
        <end position="69"/>
    </location>
</feature>
<evidence type="ECO:0000256" key="1">
    <source>
        <dbReference type="SAM" id="Phobius"/>
    </source>
</evidence>
<organism evidence="2 3">
    <name type="scientific">Cohnella terricola</name>
    <dbReference type="NCBI Taxonomy" id="1289167"/>
    <lineage>
        <taxon>Bacteria</taxon>
        <taxon>Bacillati</taxon>
        <taxon>Bacillota</taxon>
        <taxon>Bacilli</taxon>
        <taxon>Bacillales</taxon>
        <taxon>Paenibacillaceae</taxon>
        <taxon>Cohnella</taxon>
    </lineage>
</organism>
<keyword evidence="1" id="KW-1133">Transmembrane helix</keyword>
<protein>
    <submittedName>
        <fullName evidence="2">Uncharacterized protein</fullName>
    </submittedName>
</protein>
<keyword evidence="3" id="KW-1185">Reference proteome</keyword>
<sequence>MYSEHQVAHNRIGSAVASLIMSIFGAFLLIAFFYGLMHYRYYDEDRTPLGILFVLLLTIACNYFTYPFALKGMRSTSGKGLAIAGLTINCILSAAILGSIAFMVFIYFTFRS</sequence>
<keyword evidence="1" id="KW-0472">Membrane</keyword>
<keyword evidence="1" id="KW-0812">Transmembrane</keyword>
<reference evidence="2 3" key="1">
    <citation type="submission" date="2019-07" db="EMBL/GenBank/DDBJ databases">
        <authorList>
            <person name="Kim J."/>
        </authorList>
    </citation>
    <scope>NUCLEOTIDE SEQUENCE [LARGE SCALE GENOMIC DNA]</scope>
    <source>
        <strain evidence="2 3">G13</strain>
    </source>
</reference>
<name>A0A559JQZ6_9BACL</name>
<evidence type="ECO:0000313" key="3">
    <source>
        <dbReference type="Proteomes" id="UP000316330"/>
    </source>
</evidence>
<accession>A0A559JQZ6</accession>
<dbReference type="RefSeq" id="WP_144700008.1">
    <property type="nucleotide sequence ID" value="NZ_VNJJ01000003.1"/>
</dbReference>
<feature type="transmembrane region" description="Helical" evidence="1">
    <location>
        <begin position="81"/>
        <end position="110"/>
    </location>
</feature>
<dbReference type="EMBL" id="VNJJ01000003">
    <property type="protein sequence ID" value="TVY02304.1"/>
    <property type="molecule type" value="Genomic_DNA"/>
</dbReference>
<feature type="transmembrane region" description="Helical" evidence="1">
    <location>
        <begin position="12"/>
        <end position="37"/>
    </location>
</feature>
<dbReference type="Proteomes" id="UP000316330">
    <property type="component" value="Unassembled WGS sequence"/>
</dbReference>
<gene>
    <name evidence="2" type="ORF">FPZ45_07670</name>
</gene>
<proteinExistence type="predicted"/>
<evidence type="ECO:0000313" key="2">
    <source>
        <dbReference type="EMBL" id="TVY02304.1"/>
    </source>
</evidence>
<dbReference type="AlphaFoldDB" id="A0A559JQZ6"/>